<dbReference type="SMART" id="SM01332">
    <property type="entry name" value="Cyclin_C"/>
    <property type="match status" value="1"/>
</dbReference>
<keyword evidence="2 4" id="KW-0195">Cyclin</keyword>
<dbReference type="InterPro" id="IPR006671">
    <property type="entry name" value="Cyclin_N"/>
</dbReference>
<dbReference type="EMBL" id="QEAM01000614">
    <property type="protein sequence ID" value="TPX38434.1"/>
    <property type="molecule type" value="Genomic_DNA"/>
</dbReference>
<organism evidence="8 9">
    <name type="scientific">Synchytrium endobioticum</name>
    <dbReference type="NCBI Taxonomy" id="286115"/>
    <lineage>
        <taxon>Eukaryota</taxon>
        <taxon>Fungi</taxon>
        <taxon>Fungi incertae sedis</taxon>
        <taxon>Chytridiomycota</taxon>
        <taxon>Chytridiomycota incertae sedis</taxon>
        <taxon>Chytridiomycetes</taxon>
        <taxon>Synchytriales</taxon>
        <taxon>Synchytriaceae</taxon>
        <taxon>Synchytrium</taxon>
    </lineage>
</organism>
<gene>
    <name evidence="8" type="ORF">SeLEV6574_g07788</name>
</gene>
<protein>
    <recommendedName>
        <fullName evidence="10">Cyclin N-terminal domain-containing protein</fullName>
    </recommendedName>
</protein>
<feature type="domain" description="Cyclin-like" evidence="6">
    <location>
        <begin position="274"/>
        <end position="358"/>
    </location>
</feature>
<evidence type="ECO:0000313" key="9">
    <source>
        <dbReference type="Proteomes" id="UP000320475"/>
    </source>
</evidence>
<feature type="compositionally biased region" description="Low complexity" evidence="5">
    <location>
        <begin position="167"/>
        <end position="180"/>
    </location>
</feature>
<dbReference type="InterPro" id="IPR036915">
    <property type="entry name" value="Cyclin-like_sf"/>
</dbReference>
<reference evidence="8 9" key="1">
    <citation type="journal article" date="2019" name="Sci. Rep.">
        <title>Comparative genomics of chytrid fungi reveal insights into the obligate biotrophic and pathogenic lifestyle of Synchytrium endobioticum.</title>
        <authorList>
            <person name="van de Vossenberg B.T.L.H."/>
            <person name="Warris S."/>
            <person name="Nguyen H.D.T."/>
            <person name="van Gent-Pelzer M.P.E."/>
            <person name="Joly D.L."/>
            <person name="van de Geest H.C."/>
            <person name="Bonants P.J.M."/>
            <person name="Smith D.S."/>
            <person name="Levesque C.A."/>
            <person name="van der Lee T.A.J."/>
        </authorList>
    </citation>
    <scope>NUCLEOTIDE SEQUENCE [LARGE SCALE GENOMIC DNA]</scope>
    <source>
        <strain evidence="8 9">LEV6574</strain>
    </source>
</reference>
<keyword evidence="1" id="KW-0132">Cell division</keyword>
<dbReference type="CDD" id="cd20512">
    <property type="entry name" value="CYCLIN_CLBs_yeast_rpt2"/>
    <property type="match status" value="1"/>
</dbReference>
<evidence type="ECO:0000256" key="4">
    <source>
        <dbReference type="RuleBase" id="RU000383"/>
    </source>
</evidence>
<dbReference type="GO" id="GO:0044772">
    <property type="term" value="P:mitotic cell cycle phase transition"/>
    <property type="evidence" value="ECO:0007669"/>
    <property type="project" value="InterPro"/>
</dbReference>
<comment type="caution">
    <text evidence="8">The sequence shown here is derived from an EMBL/GenBank/DDBJ whole genome shotgun (WGS) entry which is preliminary data.</text>
</comment>
<evidence type="ECO:0000256" key="5">
    <source>
        <dbReference type="SAM" id="MobiDB-lite"/>
    </source>
</evidence>
<dbReference type="PANTHER" id="PTHR10177">
    <property type="entry name" value="CYCLINS"/>
    <property type="match status" value="1"/>
</dbReference>
<dbReference type="InterPro" id="IPR004367">
    <property type="entry name" value="Cyclin_C-dom"/>
</dbReference>
<evidence type="ECO:0008006" key="10">
    <source>
        <dbReference type="Google" id="ProtNLM"/>
    </source>
</evidence>
<evidence type="ECO:0000256" key="3">
    <source>
        <dbReference type="ARBA" id="ARBA00023306"/>
    </source>
</evidence>
<evidence type="ECO:0000256" key="2">
    <source>
        <dbReference type="ARBA" id="ARBA00023127"/>
    </source>
</evidence>
<dbReference type="GO" id="GO:0016538">
    <property type="term" value="F:cyclin-dependent protein serine/threonine kinase regulator activity"/>
    <property type="evidence" value="ECO:0007669"/>
    <property type="project" value="InterPro"/>
</dbReference>
<feature type="compositionally biased region" description="Polar residues" evidence="5">
    <location>
        <begin position="34"/>
        <end position="50"/>
    </location>
</feature>
<dbReference type="PIRSF" id="PIRSF001771">
    <property type="entry name" value="Cyclin_A_B_D_E"/>
    <property type="match status" value="1"/>
</dbReference>
<dbReference type="Gene3D" id="1.10.472.10">
    <property type="entry name" value="Cyclin-like"/>
    <property type="match status" value="2"/>
</dbReference>
<dbReference type="Pfam" id="PF02984">
    <property type="entry name" value="Cyclin_C"/>
    <property type="match status" value="1"/>
</dbReference>
<name>A0A507CJM8_9FUNG</name>
<dbReference type="SUPFAM" id="SSF47954">
    <property type="entry name" value="Cyclin-like"/>
    <property type="match status" value="2"/>
</dbReference>
<dbReference type="OrthoDB" id="5590282at2759"/>
<dbReference type="SMART" id="SM00385">
    <property type="entry name" value="CYCLIN"/>
    <property type="match status" value="2"/>
</dbReference>
<feature type="region of interest" description="Disordered" evidence="5">
    <location>
        <begin position="34"/>
        <end position="64"/>
    </location>
</feature>
<feature type="region of interest" description="Disordered" evidence="5">
    <location>
        <begin position="105"/>
        <end position="185"/>
    </location>
</feature>
<feature type="domain" description="Cyclin-like" evidence="6">
    <location>
        <begin position="371"/>
        <end position="452"/>
    </location>
</feature>
<dbReference type="Proteomes" id="UP000320475">
    <property type="component" value="Unassembled WGS sequence"/>
</dbReference>
<dbReference type="InterPro" id="IPR013763">
    <property type="entry name" value="Cyclin-like_dom"/>
</dbReference>
<feature type="compositionally biased region" description="Polar residues" evidence="5">
    <location>
        <begin position="137"/>
        <end position="153"/>
    </location>
</feature>
<dbReference type="InterPro" id="IPR039361">
    <property type="entry name" value="Cyclin"/>
</dbReference>
<evidence type="ECO:0000259" key="7">
    <source>
        <dbReference type="SMART" id="SM01332"/>
    </source>
</evidence>
<evidence type="ECO:0000313" key="8">
    <source>
        <dbReference type="EMBL" id="TPX38434.1"/>
    </source>
</evidence>
<dbReference type="InterPro" id="IPR046965">
    <property type="entry name" value="Cyclin_A/B-like"/>
</dbReference>
<dbReference type="FunFam" id="1.10.472.10:FF:000001">
    <property type="entry name" value="G2/mitotic-specific cyclin"/>
    <property type="match status" value="1"/>
</dbReference>
<accession>A0A507CJM8</accession>
<dbReference type="Pfam" id="PF00134">
    <property type="entry name" value="Cyclin_N"/>
    <property type="match status" value="1"/>
</dbReference>
<proteinExistence type="inferred from homology"/>
<keyword evidence="3" id="KW-0131">Cell cycle</keyword>
<feature type="domain" description="Cyclin C-terminal" evidence="7">
    <location>
        <begin position="367"/>
        <end position="481"/>
    </location>
</feature>
<evidence type="ECO:0000256" key="1">
    <source>
        <dbReference type="ARBA" id="ARBA00022618"/>
    </source>
</evidence>
<dbReference type="VEuPathDB" id="FungiDB:SeMB42_g02031"/>
<evidence type="ECO:0000259" key="6">
    <source>
        <dbReference type="SMART" id="SM00385"/>
    </source>
</evidence>
<dbReference type="AlphaFoldDB" id="A0A507CJM8"/>
<dbReference type="GO" id="GO:0051301">
    <property type="term" value="P:cell division"/>
    <property type="evidence" value="ECO:0007669"/>
    <property type="project" value="UniProtKB-KW"/>
</dbReference>
<feature type="compositionally biased region" description="Low complexity" evidence="5">
    <location>
        <begin position="121"/>
        <end position="133"/>
    </location>
</feature>
<comment type="similarity">
    <text evidence="4">Belongs to the cyclin family.</text>
</comment>
<sequence length="495" mass="55047">MTSRTTQRTLLKRSASVAIVHQDENAPIVTRTVKNGSNWGNTSKGSNTSDVVERPAKKQTLNSSKRVPLQQLQIATGAGNAVKVGQGSDVSAALKAIKARQVAASRVRTTRQKQKASQNEQPQQPSAWAAAPPRETSLGQSPLPNSAVKSSIPRSSAEARALRAAKRQSTSSNVSSVTSNRSGPVIVHNNKHSVVSLPKTIPSLGMNIDFEDSNWMNGGVGRRGEVESDPLLAVEYVLDICSYLRDLEARTLGDPRYMERQPGITWAMRSTLVDWLIQVHHHLRLLPETLYLAINLTDRFLSYRCVTLCKFQLVGVAALLIACKYEEIVVPCISDFIYMVEGGYTREEIIQAERYILAVLKYDLSNPGPMTFLRRISKADSYDVHTRTLSKYLIESTLTDERFVGIPYSLITAGAMYLSRKVLSNDDWSPMHHHISGYDEATLVPIAHGLLDCASQYSKHSFVHSKYSEARYMNASGFMQEYCQRIHYVPMAMEL</sequence>